<feature type="domain" description="PucR C-terminal helix-turn-helix" evidence="1">
    <location>
        <begin position="347"/>
        <end position="404"/>
    </location>
</feature>
<evidence type="ECO:0000313" key="4">
    <source>
        <dbReference type="Proteomes" id="UP000604001"/>
    </source>
</evidence>
<gene>
    <name evidence="3" type="ORF">H7344_12680</name>
</gene>
<comment type="caution">
    <text evidence="3">The sequence shown here is derived from an EMBL/GenBank/DDBJ whole genome shotgun (WGS) entry which is preliminary data.</text>
</comment>
<dbReference type="Gene3D" id="1.10.10.2840">
    <property type="entry name" value="PucR C-terminal helix-turn-helix domain"/>
    <property type="match status" value="1"/>
</dbReference>
<dbReference type="EMBL" id="JACMYC010000006">
    <property type="protein sequence ID" value="MBC2961152.1"/>
    <property type="molecule type" value="Genomic_DNA"/>
</dbReference>
<evidence type="ECO:0000259" key="1">
    <source>
        <dbReference type="Pfam" id="PF13556"/>
    </source>
</evidence>
<feature type="domain" description="RsbT co-antagonist protein RsbRD N-terminal" evidence="2">
    <location>
        <begin position="32"/>
        <end position="176"/>
    </location>
</feature>
<name>A0ABR6U9N0_9ACTN</name>
<dbReference type="InterPro" id="IPR051448">
    <property type="entry name" value="CdaR-like_regulators"/>
</dbReference>
<reference evidence="3 4" key="1">
    <citation type="submission" date="2020-08" db="EMBL/GenBank/DDBJ databases">
        <title>novel species in genus Nocardioides.</title>
        <authorList>
            <person name="Zhang G."/>
        </authorList>
    </citation>
    <scope>NUCLEOTIDE SEQUENCE [LARGE SCALE GENOMIC DNA]</scope>
    <source>
        <strain evidence="3 4">SC8A-24</strain>
    </source>
</reference>
<dbReference type="Proteomes" id="UP000604001">
    <property type="component" value="Unassembled WGS sequence"/>
</dbReference>
<proteinExistence type="predicted"/>
<dbReference type="InterPro" id="IPR025751">
    <property type="entry name" value="RsbRD_N_dom"/>
</dbReference>
<dbReference type="PANTHER" id="PTHR33744">
    <property type="entry name" value="CARBOHYDRATE DIACID REGULATOR"/>
    <property type="match status" value="1"/>
</dbReference>
<sequence length="410" mass="44061">MRSAHPTAGATPDAPAADAAAQAWALLLDQSDTIADSITLALFERDAHLYERIGPELRVDVRESTRVHIRRGLEVLSGQRPSGNQTATDVWRETGRRRARQGVPLELVLNAYMLGARVLWEALIARSATAPEGLVDDRVLLAAGGTVWSNLDVQNAVLIEAYRREAARLQRHDLQRQQSVLDGLLEGRGADPDFAEEARTVLDLGAEDAVACVVALYDDPPDSLGPAEDRLDRLGVVARWHVRAGIYFGLLAGPLPDEPGIAELFEPYAAGRMGVAAAPDGLAGFATAFQLACRAAETLPRAGRGVVPVTERLPEVLLAGSPQVAPLLLARTLGPILNQPEAQARTLLDTLAALLRHGGSPTHAAEEIYCHRNTVIYRLKQIEQLTGRSLADPRDKLLLELAMMACGSAG</sequence>
<keyword evidence="4" id="KW-1185">Reference proteome</keyword>
<dbReference type="Pfam" id="PF13556">
    <property type="entry name" value="HTH_30"/>
    <property type="match status" value="1"/>
</dbReference>
<protein>
    <submittedName>
        <fullName evidence="3">Helix-turn-helix domain-containing protein</fullName>
    </submittedName>
</protein>
<dbReference type="InterPro" id="IPR042070">
    <property type="entry name" value="PucR_C-HTH_sf"/>
</dbReference>
<dbReference type="RefSeq" id="WP_186346393.1">
    <property type="nucleotide sequence ID" value="NZ_BMMR01000004.1"/>
</dbReference>
<dbReference type="Pfam" id="PF14361">
    <property type="entry name" value="RsbRD_N"/>
    <property type="match status" value="1"/>
</dbReference>
<evidence type="ECO:0000313" key="3">
    <source>
        <dbReference type="EMBL" id="MBC2961152.1"/>
    </source>
</evidence>
<organism evidence="3 4">
    <name type="scientific">Nocardioides deserti</name>
    <dbReference type="NCBI Taxonomy" id="1588644"/>
    <lineage>
        <taxon>Bacteria</taxon>
        <taxon>Bacillati</taxon>
        <taxon>Actinomycetota</taxon>
        <taxon>Actinomycetes</taxon>
        <taxon>Propionibacteriales</taxon>
        <taxon>Nocardioidaceae</taxon>
        <taxon>Nocardioides</taxon>
    </lineage>
</organism>
<dbReference type="InterPro" id="IPR025736">
    <property type="entry name" value="PucR_C-HTH_dom"/>
</dbReference>
<dbReference type="PANTHER" id="PTHR33744:SF1">
    <property type="entry name" value="DNA-BINDING TRANSCRIPTIONAL ACTIVATOR ADER"/>
    <property type="match status" value="1"/>
</dbReference>
<accession>A0ABR6U9N0</accession>
<evidence type="ECO:0000259" key="2">
    <source>
        <dbReference type="Pfam" id="PF14361"/>
    </source>
</evidence>